<comment type="caution">
    <text evidence="1">The sequence shown here is derived from an EMBL/GenBank/DDBJ whole genome shotgun (WGS) entry which is preliminary data.</text>
</comment>
<dbReference type="AlphaFoldDB" id="A0AAE3DW70"/>
<protein>
    <submittedName>
        <fullName evidence="1">Uncharacterized protein</fullName>
    </submittedName>
</protein>
<keyword evidence="2" id="KW-1185">Reference proteome</keyword>
<reference evidence="1 2" key="1">
    <citation type="submission" date="2021-10" db="EMBL/GenBank/DDBJ databases">
        <title>Anaerobic single-cell dispensing facilitates the cultivation of human gut bacteria.</title>
        <authorList>
            <person name="Afrizal A."/>
        </authorList>
    </citation>
    <scope>NUCLEOTIDE SEQUENCE [LARGE SCALE GENOMIC DNA]</scope>
    <source>
        <strain evidence="1 2">CLA-AA-H277</strain>
    </source>
</reference>
<accession>A0AAE3DW70</accession>
<evidence type="ECO:0000313" key="1">
    <source>
        <dbReference type="EMBL" id="MCC2191612.1"/>
    </source>
</evidence>
<proteinExistence type="predicted"/>
<evidence type="ECO:0000313" key="2">
    <source>
        <dbReference type="Proteomes" id="UP001197875"/>
    </source>
</evidence>
<dbReference type="RefSeq" id="WP_331466528.1">
    <property type="nucleotide sequence ID" value="NZ_JAJEPR010000078.1"/>
</dbReference>
<organism evidence="1 2">
    <name type="scientific">Fusicatenibacter faecihominis</name>
    <dbReference type="NCBI Taxonomy" id="2881276"/>
    <lineage>
        <taxon>Bacteria</taxon>
        <taxon>Bacillati</taxon>
        <taxon>Bacillota</taxon>
        <taxon>Clostridia</taxon>
        <taxon>Lachnospirales</taxon>
        <taxon>Lachnospiraceae</taxon>
        <taxon>Fusicatenibacter</taxon>
    </lineage>
</organism>
<name>A0AAE3DW70_9FIRM</name>
<gene>
    <name evidence="1" type="ORF">LKD71_17780</name>
</gene>
<dbReference type="EMBL" id="JAJEPR010000078">
    <property type="protein sequence ID" value="MCC2191612.1"/>
    <property type="molecule type" value="Genomic_DNA"/>
</dbReference>
<sequence length="60" mass="6807">SKILPQYQNSLIAHFAPAGILLGSAFPKPCLCGLRRWKIPQNNFSDFSKTVPLYTLFFSY</sequence>
<feature type="non-terminal residue" evidence="1">
    <location>
        <position position="1"/>
    </location>
</feature>
<dbReference type="Proteomes" id="UP001197875">
    <property type="component" value="Unassembled WGS sequence"/>
</dbReference>